<dbReference type="EMBL" id="OBDO01000006">
    <property type="protein sequence ID" value="SNX97115.1"/>
    <property type="molecule type" value="Genomic_DNA"/>
</dbReference>
<gene>
    <name evidence="3" type="ORF">SAMN06893097_10665</name>
</gene>
<keyword evidence="4" id="KW-1185">Reference proteome</keyword>
<dbReference type="AlphaFoldDB" id="A0A285EDL1"/>
<reference evidence="3 4" key="1">
    <citation type="submission" date="2017-09" db="EMBL/GenBank/DDBJ databases">
        <authorList>
            <person name="Ehlers B."/>
            <person name="Leendertz F.H."/>
        </authorList>
    </citation>
    <scope>NUCLEOTIDE SEQUENCE [LARGE SCALE GENOMIC DNA]</scope>
    <source>
        <strain evidence="3 4">DSM 46844</strain>
    </source>
</reference>
<feature type="region of interest" description="Disordered" evidence="1">
    <location>
        <begin position="500"/>
        <end position="535"/>
    </location>
</feature>
<dbReference type="SUPFAM" id="SSF88659">
    <property type="entry name" value="Sigma3 and sigma4 domains of RNA polymerase sigma factors"/>
    <property type="match status" value="1"/>
</dbReference>
<dbReference type="InterPro" id="IPR007630">
    <property type="entry name" value="RNA_pol_sigma70_r4"/>
</dbReference>
<sequence length="535" mass="58268">MTDAFSSPGECLLFDPATFDADHGADAVGLALARVIACAGVQGAGHLSDLVDHWPPAAAGSSLSDALAFLGFKPVGHAILAALDALTARDAHLVTERLLPARPRSGAEVGAELGITRQRVSQLEVKAAARWWHRVDSDWSIRIWGEAVDAWLPAVARLSDVAALADRLTEGMVPSEVAVPVLLRFGQRVLDGSWVLAPSALEPWSRLPTILRDVIASGRLDVAIEEVDSWVPGLFSTPDHRKERLIELGAQIFLGRLLPAPTSRARALVALRLSAAPMTAQELAQLVDATSSYITNILTETPEIVRTDKEHWDFADRVDYPYQGIVEAIRDRIDQAGGAVPLTTLLRELPQRLKVAEASVRAYAGGSLFETDEAGFVRRAATYGFVPKPLTPSGTVREFAEGWGERVDIKSDHLRGYSLLLSPHVAYANGLRPGANFRLPLADADSEVSVIWRLTGVADRLEIGRLRTVLETRRLLPGTAVWLIPRPDKVFLFETASVTSPLPREDPKRAALTRSAEDADENDNALLTRLRRRRS</sequence>
<dbReference type="OrthoDB" id="3928741at2"/>
<dbReference type="InterPro" id="IPR036388">
    <property type="entry name" value="WH-like_DNA-bd_sf"/>
</dbReference>
<evidence type="ECO:0000313" key="3">
    <source>
        <dbReference type="EMBL" id="SNX97115.1"/>
    </source>
</evidence>
<dbReference type="GO" id="GO:0003700">
    <property type="term" value="F:DNA-binding transcription factor activity"/>
    <property type="evidence" value="ECO:0007669"/>
    <property type="project" value="InterPro"/>
</dbReference>
<protein>
    <submittedName>
        <fullName evidence="3">Sigma-70, region 4</fullName>
    </submittedName>
</protein>
<organism evidence="3 4">
    <name type="scientific">Geodermatophilus sabuli</name>
    <dbReference type="NCBI Taxonomy" id="1564158"/>
    <lineage>
        <taxon>Bacteria</taxon>
        <taxon>Bacillati</taxon>
        <taxon>Actinomycetota</taxon>
        <taxon>Actinomycetes</taxon>
        <taxon>Geodermatophilales</taxon>
        <taxon>Geodermatophilaceae</taxon>
        <taxon>Geodermatophilus</taxon>
    </lineage>
</organism>
<name>A0A285EDL1_9ACTN</name>
<evidence type="ECO:0000259" key="2">
    <source>
        <dbReference type="Pfam" id="PF04545"/>
    </source>
</evidence>
<dbReference type="RefSeq" id="WP_097207115.1">
    <property type="nucleotide sequence ID" value="NZ_JACHXB010000002.1"/>
</dbReference>
<proteinExistence type="predicted"/>
<dbReference type="Proteomes" id="UP000219514">
    <property type="component" value="Unassembled WGS sequence"/>
</dbReference>
<evidence type="ECO:0000256" key="1">
    <source>
        <dbReference type="SAM" id="MobiDB-lite"/>
    </source>
</evidence>
<dbReference type="Gene3D" id="1.10.10.10">
    <property type="entry name" value="Winged helix-like DNA-binding domain superfamily/Winged helix DNA-binding domain"/>
    <property type="match status" value="1"/>
</dbReference>
<dbReference type="Pfam" id="PF04545">
    <property type="entry name" value="Sigma70_r4"/>
    <property type="match status" value="1"/>
</dbReference>
<accession>A0A285EDL1</accession>
<dbReference type="InterPro" id="IPR013324">
    <property type="entry name" value="RNA_pol_sigma_r3/r4-like"/>
</dbReference>
<dbReference type="GO" id="GO:0006352">
    <property type="term" value="P:DNA-templated transcription initiation"/>
    <property type="evidence" value="ECO:0007669"/>
    <property type="project" value="InterPro"/>
</dbReference>
<feature type="domain" description="RNA polymerase sigma-70 region 4" evidence="2">
    <location>
        <begin position="82"/>
        <end position="128"/>
    </location>
</feature>
<evidence type="ECO:0000313" key="4">
    <source>
        <dbReference type="Proteomes" id="UP000219514"/>
    </source>
</evidence>